<evidence type="ECO:0000256" key="6">
    <source>
        <dbReference type="ARBA" id="ARBA00022723"/>
    </source>
</evidence>
<feature type="chain" id="PRO_5044986762" description="Extracellular metalloproteinase" evidence="11">
    <location>
        <begin position="21"/>
        <end position="466"/>
    </location>
</feature>
<accession>A0ABQ8FEE2</accession>
<keyword evidence="8 11" id="KW-0862">Zinc</keyword>
<dbReference type="EMBL" id="JAFCIX010000213">
    <property type="protein sequence ID" value="KAH6596557.1"/>
    <property type="molecule type" value="Genomic_DNA"/>
</dbReference>
<keyword evidence="10 11" id="KW-0865">Zymogen</keyword>
<dbReference type="InterPro" id="IPR001842">
    <property type="entry name" value="Peptidase_M36"/>
</dbReference>
<evidence type="ECO:0000256" key="5">
    <source>
        <dbReference type="ARBA" id="ARBA00022670"/>
    </source>
</evidence>
<evidence type="ECO:0000256" key="1">
    <source>
        <dbReference type="ARBA" id="ARBA00001947"/>
    </source>
</evidence>
<keyword evidence="4 11" id="KW-0964">Secreted</keyword>
<keyword evidence="6 11" id="KW-0479">Metal-binding</keyword>
<dbReference type="Gene3D" id="1.10.390.10">
    <property type="entry name" value="Neutral Protease Domain 2"/>
    <property type="match status" value="2"/>
</dbReference>
<name>A0ABQ8FEE2_9FUNG</name>
<evidence type="ECO:0000256" key="8">
    <source>
        <dbReference type="ARBA" id="ARBA00022833"/>
    </source>
</evidence>
<evidence type="ECO:0000256" key="3">
    <source>
        <dbReference type="ARBA" id="ARBA00006006"/>
    </source>
</evidence>
<evidence type="ECO:0000256" key="9">
    <source>
        <dbReference type="ARBA" id="ARBA00023049"/>
    </source>
</evidence>
<dbReference type="Proteomes" id="UP001648503">
    <property type="component" value="Unassembled WGS sequence"/>
</dbReference>
<dbReference type="EC" id="3.4.24.-" evidence="11"/>
<evidence type="ECO:0000313" key="13">
    <source>
        <dbReference type="Proteomes" id="UP001648503"/>
    </source>
</evidence>
<dbReference type="Pfam" id="PF02128">
    <property type="entry name" value="Peptidase_M36"/>
    <property type="match status" value="1"/>
</dbReference>
<dbReference type="InterPro" id="IPR050371">
    <property type="entry name" value="Fungal_virulence_M36"/>
</dbReference>
<keyword evidence="11" id="KW-0732">Signal</keyword>
<feature type="signal peptide" evidence="11">
    <location>
        <begin position="1"/>
        <end position="20"/>
    </location>
</feature>
<reference evidence="12 13" key="1">
    <citation type="submission" date="2021-02" db="EMBL/GenBank/DDBJ databases">
        <title>Variation within the Batrachochytrium salamandrivorans European outbreak.</title>
        <authorList>
            <person name="Kelly M."/>
            <person name="Pasmans F."/>
            <person name="Shea T.P."/>
            <person name="Munoz J.F."/>
            <person name="Carranza S."/>
            <person name="Cuomo C.A."/>
            <person name="Martel A."/>
        </authorList>
    </citation>
    <scope>NUCLEOTIDE SEQUENCE [LARGE SCALE GENOMIC DNA]</scope>
    <source>
        <strain evidence="12 13">AMFP18/2</strain>
    </source>
</reference>
<sequence length="466" mass="51449">MFGVPLILVLALVSSSTVVAQPGENGFAEIIACFRRRPTSKASTKTVYEWIQPSKETSTSTSVEDSADIGLSYILQKLNLRSNEFKVMKNFTDRFGVTHVYGVPLYLRFPIGNLYAAVHVTNGQVFFYSAIIMDNPRLTKRSPTIPESTVKKSSEKAVNAAVDCLKVPFHNAIAPVKESYKTDNGKILVWVFHLRDNPTTQWIEVKVDANTGDIVSSQDFKRGFTYTAIKLPNENARGGVSEILSPENIQSSLYGCTEGYKTIGNNVRAKVKRGSKETDTASFLAPPDGQSGVLDLHIYTATEPNRDPALDNNVMIHELTHGLSTRLTGGAHEDMCMSKIESGGLGEGYSDMVALIFTAKPEDTRNTKKVIDPYRLGEIWASLLWEVYWNLVDAYGFSANLHDAKQEKGNIIFLQILVGTMMIQPCNPTFKSARDAMLAADDVYYGGIHEHLIRQGFAKRGIGSIS</sequence>
<comment type="cofactor">
    <cofactor evidence="1 11">
        <name>Zn(2+)</name>
        <dbReference type="ChEBI" id="CHEBI:29105"/>
    </cofactor>
</comment>
<evidence type="ECO:0000256" key="7">
    <source>
        <dbReference type="ARBA" id="ARBA00022801"/>
    </source>
</evidence>
<protein>
    <recommendedName>
        <fullName evidence="11">Extracellular metalloproteinase</fullName>
        <ecNumber evidence="11">3.4.24.-</ecNumber>
    </recommendedName>
    <alternativeName>
        <fullName evidence="11">Fungalysin</fullName>
    </alternativeName>
</protein>
<evidence type="ECO:0000256" key="4">
    <source>
        <dbReference type="ARBA" id="ARBA00022525"/>
    </source>
</evidence>
<evidence type="ECO:0000256" key="11">
    <source>
        <dbReference type="RuleBase" id="RU364017"/>
    </source>
</evidence>
<evidence type="ECO:0000256" key="2">
    <source>
        <dbReference type="ARBA" id="ARBA00004613"/>
    </source>
</evidence>
<comment type="subcellular location">
    <subcellularLocation>
        <location evidence="2 11">Secreted</location>
    </subcellularLocation>
</comment>
<keyword evidence="13" id="KW-1185">Reference proteome</keyword>
<organism evidence="12 13">
    <name type="scientific">Batrachochytrium salamandrivorans</name>
    <dbReference type="NCBI Taxonomy" id="1357716"/>
    <lineage>
        <taxon>Eukaryota</taxon>
        <taxon>Fungi</taxon>
        <taxon>Fungi incertae sedis</taxon>
        <taxon>Chytridiomycota</taxon>
        <taxon>Chytridiomycota incertae sedis</taxon>
        <taxon>Chytridiomycetes</taxon>
        <taxon>Rhizophydiales</taxon>
        <taxon>Rhizophydiales incertae sedis</taxon>
        <taxon>Batrachochytrium</taxon>
    </lineage>
</organism>
<dbReference type="Gene3D" id="3.10.170.10">
    <property type="match status" value="1"/>
</dbReference>
<gene>
    <name evidence="12" type="ORF">BASA50_005042</name>
</gene>
<proteinExistence type="inferred from homology"/>
<dbReference type="InterPro" id="IPR027268">
    <property type="entry name" value="Peptidase_M4/M1_CTD_sf"/>
</dbReference>
<evidence type="ECO:0000313" key="12">
    <source>
        <dbReference type="EMBL" id="KAH6596557.1"/>
    </source>
</evidence>
<dbReference type="PANTHER" id="PTHR33478">
    <property type="entry name" value="EXTRACELLULAR METALLOPROTEINASE MEP"/>
    <property type="match status" value="1"/>
</dbReference>
<evidence type="ECO:0000256" key="10">
    <source>
        <dbReference type="ARBA" id="ARBA00023145"/>
    </source>
</evidence>
<dbReference type="SUPFAM" id="SSF55486">
    <property type="entry name" value="Metalloproteases ('zincins'), catalytic domain"/>
    <property type="match status" value="1"/>
</dbReference>
<comment type="similarity">
    <text evidence="3 11">Belongs to the peptidase M36 family.</text>
</comment>
<keyword evidence="7 11" id="KW-0378">Hydrolase</keyword>
<dbReference type="PANTHER" id="PTHR33478:SF1">
    <property type="entry name" value="EXTRACELLULAR METALLOPROTEINASE MEP"/>
    <property type="match status" value="1"/>
</dbReference>
<comment type="caution">
    <text evidence="12">The sequence shown here is derived from an EMBL/GenBank/DDBJ whole genome shotgun (WGS) entry which is preliminary data.</text>
</comment>
<keyword evidence="5 11" id="KW-0645">Protease</keyword>
<keyword evidence="9 11" id="KW-0482">Metalloprotease</keyword>